<comment type="caution">
    <text evidence="1">The sequence shown here is derived from an EMBL/GenBank/DDBJ whole genome shotgun (WGS) entry which is preliminary data.</text>
</comment>
<name>A0AAU9IZA9_9CILI</name>
<reference evidence="1" key="1">
    <citation type="submission" date="2021-09" db="EMBL/GenBank/DDBJ databases">
        <authorList>
            <consortium name="AG Swart"/>
            <person name="Singh M."/>
            <person name="Singh A."/>
            <person name="Seah K."/>
            <person name="Emmerich C."/>
        </authorList>
    </citation>
    <scope>NUCLEOTIDE SEQUENCE</scope>
    <source>
        <strain evidence="1">ATCC30299</strain>
    </source>
</reference>
<proteinExistence type="predicted"/>
<organism evidence="1 2">
    <name type="scientific">Blepharisma stoltei</name>
    <dbReference type="NCBI Taxonomy" id="1481888"/>
    <lineage>
        <taxon>Eukaryota</taxon>
        <taxon>Sar</taxon>
        <taxon>Alveolata</taxon>
        <taxon>Ciliophora</taxon>
        <taxon>Postciliodesmatophora</taxon>
        <taxon>Heterotrichea</taxon>
        <taxon>Heterotrichida</taxon>
        <taxon>Blepharismidae</taxon>
        <taxon>Blepharisma</taxon>
    </lineage>
</organism>
<dbReference type="Proteomes" id="UP001162131">
    <property type="component" value="Unassembled WGS sequence"/>
</dbReference>
<gene>
    <name evidence="1" type="ORF">BSTOLATCC_MIC20977</name>
</gene>
<sequence length="131" mass="15241">MDLRYISGRNRRVHEMLQKKGYDLESLFSASAELIKLIEVLQLPRQDSLGFVERLKDAYDESQGKEVEAEVSKKKCRDRISVQSKATNRIYFFRATENPNQFECENCEESVKLSDRDLISHIKSKHNAGEE</sequence>
<dbReference type="AlphaFoldDB" id="A0AAU9IZA9"/>
<keyword evidence="2" id="KW-1185">Reference proteome</keyword>
<protein>
    <recommendedName>
        <fullName evidence="3">C2H2-type domain-containing protein</fullName>
    </recommendedName>
</protein>
<evidence type="ECO:0000313" key="1">
    <source>
        <dbReference type="EMBL" id="CAG9318504.1"/>
    </source>
</evidence>
<accession>A0AAU9IZA9</accession>
<evidence type="ECO:0008006" key="3">
    <source>
        <dbReference type="Google" id="ProtNLM"/>
    </source>
</evidence>
<evidence type="ECO:0000313" key="2">
    <source>
        <dbReference type="Proteomes" id="UP001162131"/>
    </source>
</evidence>
<dbReference type="EMBL" id="CAJZBQ010000020">
    <property type="protein sequence ID" value="CAG9318504.1"/>
    <property type="molecule type" value="Genomic_DNA"/>
</dbReference>